<evidence type="ECO:0000313" key="2">
    <source>
        <dbReference type="Proteomes" id="UP000196386"/>
    </source>
</evidence>
<dbReference type="EMBL" id="NFKP01000037">
    <property type="protein sequence ID" value="OUP66944.1"/>
    <property type="molecule type" value="Genomic_DNA"/>
</dbReference>
<keyword evidence="1" id="KW-0808">Transferase</keyword>
<dbReference type="InterPro" id="IPR008593">
    <property type="entry name" value="Dam_MeTrfase"/>
</dbReference>
<protein>
    <submittedName>
        <fullName evidence="1">Adenine methyltransferase</fullName>
    </submittedName>
</protein>
<name>A0A1Y4MUD1_9FIRM</name>
<accession>A0A1Y4MUD1</accession>
<dbReference type="GO" id="GO:0003677">
    <property type="term" value="F:DNA binding"/>
    <property type="evidence" value="ECO:0007669"/>
    <property type="project" value="InterPro"/>
</dbReference>
<sequence>MNKALLSSKRLDRCTPRDFFDALDVEFHFTLDAAATEKSAKCAKYYTPETDGLSASWAGETVFCNPPYGREIKAWIKKGFEEGQQSGTTVVLLIPSRTDTEYFHKYILGKAEIRFLKGRLKFTDEEGLTQDAAPFPSMLVIYRGQGKEQNDG</sequence>
<dbReference type="GO" id="GO:0009307">
    <property type="term" value="P:DNA restriction-modification system"/>
    <property type="evidence" value="ECO:0007669"/>
    <property type="project" value="InterPro"/>
</dbReference>
<proteinExistence type="predicted"/>
<dbReference type="RefSeq" id="WP_087303346.1">
    <property type="nucleotide sequence ID" value="NZ_NFKP01000037.1"/>
</dbReference>
<dbReference type="AlphaFoldDB" id="A0A1Y4MUD1"/>
<evidence type="ECO:0000313" key="1">
    <source>
        <dbReference type="EMBL" id="OUP66944.1"/>
    </source>
</evidence>
<gene>
    <name evidence="1" type="ORF">B5F11_18785</name>
</gene>
<dbReference type="Proteomes" id="UP000196386">
    <property type="component" value="Unassembled WGS sequence"/>
</dbReference>
<reference evidence="2" key="1">
    <citation type="submission" date="2017-04" db="EMBL/GenBank/DDBJ databases">
        <title>Function of individual gut microbiota members based on whole genome sequencing of pure cultures obtained from chicken caecum.</title>
        <authorList>
            <person name="Medvecky M."/>
            <person name="Cejkova D."/>
            <person name="Polansky O."/>
            <person name="Karasova D."/>
            <person name="Kubasova T."/>
            <person name="Cizek A."/>
            <person name="Rychlik I."/>
        </authorList>
    </citation>
    <scope>NUCLEOTIDE SEQUENCE [LARGE SCALE GENOMIC DNA]</scope>
    <source>
        <strain evidence="2">An175</strain>
    </source>
</reference>
<keyword evidence="1" id="KW-0489">Methyltransferase</keyword>
<dbReference type="GO" id="GO:0009007">
    <property type="term" value="F:site-specific DNA-methyltransferase (adenine-specific) activity"/>
    <property type="evidence" value="ECO:0007669"/>
    <property type="project" value="InterPro"/>
</dbReference>
<dbReference type="GO" id="GO:0032259">
    <property type="term" value="P:methylation"/>
    <property type="evidence" value="ECO:0007669"/>
    <property type="project" value="UniProtKB-KW"/>
</dbReference>
<dbReference type="Pfam" id="PF05869">
    <property type="entry name" value="Dam"/>
    <property type="match status" value="1"/>
</dbReference>
<organism evidence="1 2">
    <name type="scientific">Anaerotruncus colihominis</name>
    <dbReference type="NCBI Taxonomy" id="169435"/>
    <lineage>
        <taxon>Bacteria</taxon>
        <taxon>Bacillati</taxon>
        <taxon>Bacillota</taxon>
        <taxon>Clostridia</taxon>
        <taxon>Eubacteriales</taxon>
        <taxon>Oscillospiraceae</taxon>
        <taxon>Anaerotruncus</taxon>
    </lineage>
</organism>
<comment type="caution">
    <text evidence="1">The sequence shown here is derived from an EMBL/GenBank/DDBJ whole genome shotgun (WGS) entry which is preliminary data.</text>
</comment>